<protein>
    <recommendedName>
        <fullName evidence="5">Integrase</fullName>
    </recommendedName>
</protein>
<dbReference type="InterPro" id="IPR011010">
    <property type="entry name" value="DNA_brk_join_enz"/>
</dbReference>
<evidence type="ECO:0000256" key="1">
    <source>
        <dbReference type="ARBA" id="ARBA00023172"/>
    </source>
</evidence>
<dbReference type="GO" id="GO:0006310">
    <property type="term" value="P:DNA recombination"/>
    <property type="evidence" value="ECO:0007669"/>
    <property type="project" value="UniProtKB-KW"/>
</dbReference>
<keyword evidence="1" id="KW-0233">DNA recombination</keyword>
<gene>
    <name evidence="3" type="ORF">A9D14_10060</name>
</gene>
<evidence type="ECO:0000313" key="4">
    <source>
        <dbReference type="Proteomes" id="UP000195807"/>
    </source>
</evidence>
<dbReference type="AlphaFoldDB" id="A0A1Z1FCI8"/>
<dbReference type="KEGG" id="cman:A9D14_10060"/>
<feature type="region of interest" description="Disordered" evidence="2">
    <location>
        <begin position="1"/>
        <end position="27"/>
    </location>
</feature>
<dbReference type="GO" id="GO:0003677">
    <property type="term" value="F:DNA binding"/>
    <property type="evidence" value="ECO:0007669"/>
    <property type="project" value="InterPro"/>
</dbReference>
<name>A0A1Z1FCI8_9SPHN</name>
<dbReference type="SUPFAM" id="SSF56349">
    <property type="entry name" value="DNA breaking-rejoining enzymes"/>
    <property type="match status" value="1"/>
</dbReference>
<accession>A0A1Z1FCI8</accession>
<dbReference type="Proteomes" id="UP000195807">
    <property type="component" value="Chromosome"/>
</dbReference>
<dbReference type="STRING" id="450378.GCA_001661675_02027"/>
<dbReference type="EMBL" id="CP019602">
    <property type="protein sequence ID" value="ARU16462.1"/>
    <property type="molecule type" value="Genomic_DNA"/>
</dbReference>
<evidence type="ECO:0008006" key="5">
    <source>
        <dbReference type="Google" id="ProtNLM"/>
    </source>
</evidence>
<evidence type="ECO:0000313" key="3">
    <source>
        <dbReference type="EMBL" id="ARU16462.1"/>
    </source>
</evidence>
<feature type="compositionally biased region" description="Basic and acidic residues" evidence="2">
    <location>
        <begin position="9"/>
        <end position="20"/>
    </location>
</feature>
<evidence type="ECO:0000256" key="2">
    <source>
        <dbReference type="SAM" id="MobiDB-lite"/>
    </source>
</evidence>
<dbReference type="InterPro" id="IPR013762">
    <property type="entry name" value="Integrase-like_cat_sf"/>
</dbReference>
<sequence length="665" mass="73953">MNAHAGHIRAQDERGQRSPHGESPILLRRPDLKGRFGAMVWDLTETDHHSGRVESICRIDWNDVAANHPGWLATCKELCWHRLNTPLATQKTIGSYHASREQLRMKRFLRWLDVKHPDVAGPLDLRQRHVHEYRVWLENHGPEDAVNASGANVRTGSSCSPQTVWSYLLPIKALDVFRERLSSPLPFSPYDGNLTAKMLGAGETSEENTTEPLPDEVIATLIDCARRYIEHYAPTVLAMREEMHAFWDDGRADFPGWKTKPGPCPETGITWMPDRKKAAHHLYREELGHLVAACLIVILYLSGMRPGEASNLDSDCLDRPVDRATGLRDRWRISGIPLKKRGKGKEGKPPPVEWVVPDIVAQAVQMLQKLLAPYRAMHGSDLLMLSKDALRKPKSRDRKLQRSSKTGYPLSVTSIGSLVNLFYERARWQRDAIAQTDPSVNQAPDYHIKPSQFRRTLARFIARQPFGIIAGRLQYHHVSTAVFEGYAGSISDTFALDVEDERILAGIDILEEMRSDARAGWRAGPGASRVLAEWENVREVGLASAVVDTSSKGAVLDNSVRKLVQTVHVGSLSYCVFNVSNALCLTEQEKSSPGASPAISMCSPDKCANSVIAPCHVPKWQGLLDEVRRLTGTARSGPQKQSLRTAAERYEGVIAKAQGGGNGKD</sequence>
<dbReference type="GO" id="GO:0015074">
    <property type="term" value="P:DNA integration"/>
    <property type="evidence" value="ECO:0007669"/>
    <property type="project" value="InterPro"/>
</dbReference>
<dbReference type="RefSeq" id="WP_066845871.1">
    <property type="nucleotide sequence ID" value="NZ_CP019602.1"/>
</dbReference>
<reference evidence="3 4" key="1">
    <citation type="submission" date="2017-01" db="EMBL/GenBank/DDBJ databases">
        <title>Complete genome sequence of esterase-producing bacterium Croceicoccus marinus E4A9.</title>
        <authorList>
            <person name="Wu Y.-H."/>
            <person name="Cheng H."/>
            <person name="Xu L."/>
            <person name="Huo Y.-Y."/>
            <person name="Wang C.-S."/>
            <person name="Xu X.-W."/>
        </authorList>
    </citation>
    <scope>NUCLEOTIDE SEQUENCE [LARGE SCALE GENOMIC DNA]</scope>
    <source>
        <strain evidence="3 4">E4A9</strain>
    </source>
</reference>
<dbReference type="Gene3D" id="1.10.443.10">
    <property type="entry name" value="Intergrase catalytic core"/>
    <property type="match status" value="1"/>
</dbReference>
<proteinExistence type="predicted"/>
<dbReference type="OrthoDB" id="7431390at2"/>
<organism evidence="3 4">
    <name type="scientific">Croceicoccus marinus</name>
    <dbReference type="NCBI Taxonomy" id="450378"/>
    <lineage>
        <taxon>Bacteria</taxon>
        <taxon>Pseudomonadati</taxon>
        <taxon>Pseudomonadota</taxon>
        <taxon>Alphaproteobacteria</taxon>
        <taxon>Sphingomonadales</taxon>
        <taxon>Erythrobacteraceae</taxon>
        <taxon>Croceicoccus</taxon>
    </lineage>
</organism>
<keyword evidence="4" id="KW-1185">Reference proteome</keyword>